<dbReference type="Gene3D" id="3.30.1380.10">
    <property type="match status" value="1"/>
</dbReference>
<dbReference type="InterPro" id="IPR052179">
    <property type="entry name" value="DD-CPase-like"/>
</dbReference>
<dbReference type="InterPro" id="IPR009045">
    <property type="entry name" value="Zn_M74/Hedgehog-like"/>
</dbReference>
<name>V6ITZ0_9BACL</name>
<dbReference type="InterPro" id="IPR003709">
    <property type="entry name" value="VanY-like_core_dom"/>
</dbReference>
<dbReference type="CDD" id="cd14852">
    <property type="entry name" value="LD-carboxypeptidase"/>
    <property type="match status" value="1"/>
</dbReference>
<comment type="caution">
    <text evidence="4">The sequence shown here is derived from an EMBL/GenBank/DDBJ whole genome shotgun (WGS) entry which is preliminary data.</text>
</comment>
<dbReference type="EMBL" id="AWTC01000026">
    <property type="protein sequence ID" value="EST10305.1"/>
    <property type="molecule type" value="Genomic_DNA"/>
</dbReference>
<dbReference type="OrthoDB" id="9792074at2"/>
<feature type="signal peptide" evidence="2">
    <location>
        <begin position="1"/>
        <end position="22"/>
    </location>
</feature>
<dbReference type="PANTHER" id="PTHR34385">
    <property type="entry name" value="D-ALANYL-D-ALANINE CARBOXYPEPTIDASE"/>
    <property type="match status" value="1"/>
</dbReference>
<evidence type="ECO:0000256" key="2">
    <source>
        <dbReference type="SAM" id="SignalP"/>
    </source>
</evidence>
<proteinExistence type="predicted"/>
<keyword evidence="2" id="KW-0732">Signal</keyword>
<reference evidence="4 5" key="1">
    <citation type="journal article" date="2013" name="Genome Announc.">
        <title>Genome Sequence of Sporolactobacillus laevolacticus DSM442, an Efficient Polymer-Grade D-Lactate Producer from Agricultural Waste Cottonseed as a Nitrogen Source.</title>
        <authorList>
            <person name="Wang H."/>
            <person name="Wang L."/>
            <person name="Ju J."/>
            <person name="Yu B."/>
            <person name="Ma Y."/>
        </authorList>
    </citation>
    <scope>NUCLEOTIDE SEQUENCE [LARGE SCALE GENOMIC DNA]</scope>
    <source>
        <strain evidence="4 5">DSM 442</strain>
    </source>
</reference>
<dbReference type="PANTHER" id="PTHR34385:SF1">
    <property type="entry name" value="PEPTIDOGLYCAN L-ALANYL-D-GLUTAMATE ENDOPEPTIDASE CWLK"/>
    <property type="match status" value="1"/>
</dbReference>
<dbReference type="PATRIC" id="fig|1395513.3.peg.3618"/>
<organism evidence="4 5">
    <name type="scientific">Sporolactobacillus laevolacticus DSM 442</name>
    <dbReference type="NCBI Taxonomy" id="1395513"/>
    <lineage>
        <taxon>Bacteria</taxon>
        <taxon>Bacillati</taxon>
        <taxon>Bacillota</taxon>
        <taxon>Bacilli</taxon>
        <taxon>Bacillales</taxon>
        <taxon>Sporolactobacillaceae</taxon>
        <taxon>Sporolactobacillus</taxon>
    </lineage>
</organism>
<dbReference type="AlphaFoldDB" id="V6ITZ0"/>
<evidence type="ECO:0000313" key="5">
    <source>
        <dbReference type="Proteomes" id="UP000018296"/>
    </source>
</evidence>
<dbReference type="eggNOG" id="COG1876">
    <property type="taxonomic scope" value="Bacteria"/>
</dbReference>
<feature type="chain" id="PRO_5039548787" evidence="2">
    <location>
        <begin position="23"/>
        <end position="268"/>
    </location>
</feature>
<feature type="domain" description="D-alanyl-D-alanine carboxypeptidase-like core" evidence="3">
    <location>
        <begin position="115"/>
        <end position="243"/>
    </location>
</feature>
<accession>V6ITZ0</accession>
<evidence type="ECO:0000256" key="1">
    <source>
        <dbReference type="SAM" id="MobiDB-lite"/>
    </source>
</evidence>
<dbReference type="STRING" id="1395513.P343_17860"/>
<dbReference type="RefSeq" id="WP_023511751.1">
    <property type="nucleotide sequence ID" value="NZ_AWTC01000026.1"/>
</dbReference>
<dbReference type="GO" id="GO:0008233">
    <property type="term" value="F:peptidase activity"/>
    <property type="evidence" value="ECO:0007669"/>
    <property type="project" value="InterPro"/>
</dbReference>
<feature type="region of interest" description="Disordered" evidence="1">
    <location>
        <begin position="29"/>
        <end position="63"/>
    </location>
</feature>
<dbReference type="InterPro" id="IPR058193">
    <property type="entry name" value="VanY/YodJ_core_dom"/>
</dbReference>
<evidence type="ECO:0000313" key="4">
    <source>
        <dbReference type="EMBL" id="EST10305.1"/>
    </source>
</evidence>
<dbReference type="PROSITE" id="PS51257">
    <property type="entry name" value="PROKAR_LIPOPROTEIN"/>
    <property type="match status" value="1"/>
</dbReference>
<dbReference type="Proteomes" id="UP000018296">
    <property type="component" value="Unassembled WGS sequence"/>
</dbReference>
<feature type="compositionally biased region" description="Polar residues" evidence="1">
    <location>
        <begin position="32"/>
        <end position="63"/>
    </location>
</feature>
<evidence type="ECO:0000259" key="3">
    <source>
        <dbReference type="Pfam" id="PF02557"/>
    </source>
</evidence>
<dbReference type="Pfam" id="PF02557">
    <property type="entry name" value="VanY"/>
    <property type="match status" value="1"/>
</dbReference>
<protein>
    <submittedName>
        <fullName evidence="4">Peptidase M15</fullName>
    </submittedName>
</protein>
<sequence length="268" mass="28935">MNLKTVYAAGAMAALLSLSACAQMPWAERSNHATTQQQKPSVTKSGEQSGSGNDTSGSSEKTVSALNQQGVHVVADPTSTLVLVNKHFKLPENYVPKDLVDLDVPFIFAGKSEKKKMRAVAAKPLEEMFAAAAKDGIQLAGVSAYRSHTAQVALFNYYVQRDGEKKALDYSARPGTSEHETGLAIDVSGINGKYAATQAFGGTPEAAWLNKHAQDYGFIVRYPEGKESITGYEYEAWHLRYVGLPASKKIVASGQTLEEYLNEVPVSQ</sequence>
<keyword evidence="5" id="KW-1185">Reference proteome</keyword>
<gene>
    <name evidence="4" type="ORF">P343_17860</name>
</gene>
<dbReference type="SUPFAM" id="SSF55166">
    <property type="entry name" value="Hedgehog/DD-peptidase"/>
    <property type="match status" value="1"/>
</dbReference>
<dbReference type="GO" id="GO:0006508">
    <property type="term" value="P:proteolysis"/>
    <property type="evidence" value="ECO:0007669"/>
    <property type="project" value="InterPro"/>
</dbReference>